<feature type="transmembrane region" description="Helical" evidence="6">
    <location>
        <begin position="214"/>
        <end position="237"/>
    </location>
</feature>
<dbReference type="Proteomes" id="UP000777482">
    <property type="component" value="Unassembled WGS sequence"/>
</dbReference>
<protein>
    <recommendedName>
        <fullName evidence="7">Major facilitator superfamily (MFS) profile domain-containing protein</fullName>
    </recommendedName>
</protein>
<sequence length="617" mass="66959">MPAFKETSIHSSFFPEAGDNERVERVSIVGAPQAKGIKRFLPKRQKSHGPVLRDLAEEGEGAEGASGPTPPTTQPSTRRSSLTAVGDAAAGSDDTHEKGDANEKEGAQGPAKSNNPADFGNDKIVLVQFEDGDPENPLNWSKSKKWVITILLDAMTVAIGLSTTAYSSGISRMTDEFGVANVVGQLGLTTFNCACAIAPLFLAPFCELVGRREVFLSAYFGFTVIFILIADAPNIGAVLAGRLLSGIFGSCGTILVGGTLADIWNTRDRGIPMSTFTFAAIFGTIAAPVYSGFIDQSLGWRWVQWIHMIANGVLLVLEIIFLRETRGAKILARRAKKLRKETGKNNIRAPVELENESVKDLLHTACTRSILLLAREPVVLAFGLWIAYAWGITFTLLSAIPLCFQNNHGWSEGIAGLPYLALVAGCFIGFGTSRWSDIVYDRKRDANNGIPIPEYRLIGAMAFAWLMPAGLFIFSFTQYGFITPVAPIISLVCILVGIYHVFNTVYNYTSDAYPEYASSAIAGQGLLRNMFGGVTPLFANQMFNGMGYQYAGLLLSLLALLAAPLPFILFKYGEQIRAKSKYASSDDELEKERITDDNVNERGVPSTEAQYTSSFAV</sequence>
<dbReference type="Pfam" id="PF07690">
    <property type="entry name" value="MFS_1"/>
    <property type="match status" value="1"/>
</dbReference>
<dbReference type="GO" id="GO:0022857">
    <property type="term" value="F:transmembrane transporter activity"/>
    <property type="evidence" value="ECO:0007669"/>
    <property type="project" value="InterPro"/>
</dbReference>
<dbReference type="InterPro" id="IPR020846">
    <property type="entry name" value="MFS_dom"/>
</dbReference>
<dbReference type="CDD" id="cd17323">
    <property type="entry name" value="MFS_Tpo1_MDR_like"/>
    <property type="match status" value="1"/>
</dbReference>
<feature type="transmembrane region" description="Helical" evidence="6">
    <location>
        <begin position="178"/>
        <end position="202"/>
    </location>
</feature>
<reference evidence="8 9" key="1">
    <citation type="submission" date="2020-11" db="EMBL/GenBank/DDBJ databases">
        <title>Kefir isolates.</title>
        <authorList>
            <person name="Marcisauskas S."/>
            <person name="Kim Y."/>
            <person name="Blasche S."/>
        </authorList>
    </citation>
    <scope>NUCLEOTIDE SEQUENCE [LARGE SCALE GENOMIC DNA]</scope>
    <source>
        <strain evidence="8 9">KR</strain>
    </source>
</reference>
<feature type="transmembrane region" description="Helical" evidence="6">
    <location>
        <begin position="526"/>
        <end position="543"/>
    </location>
</feature>
<evidence type="ECO:0000256" key="3">
    <source>
        <dbReference type="ARBA" id="ARBA00022989"/>
    </source>
</evidence>
<name>A0A9P6W4Q0_RHOMI</name>
<dbReference type="InterPro" id="IPR036259">
    <property type="entry name" value="MFS_trans_sf"/>
</dbReference>
<feature type="transmembrane region" description="Helical" evidence="6">
    <location>
        <begin position="485"/>
        <end position="506"/>
    </location>
</feature>
<feature type="domain" description="Major facilitator superfamily (MFS) profile" evidence="7">
    <location>
        <begin position="148"/>
        <end position="574"/>
    </location>
</feature>
<feature type="transmembrane region" description="Helical" evidence="6">
    <location>
        <begin position="302"/>
        <end position="322"/>
    </location>
</feature>
<feature type="compositionally biased region" description="Basic and acidic residues" evidence="5">
    <location>
        <begin position="590"/>
        <end position="600"/>
    </location>
</feature>
<keyword evidence="3 6" id="KW-1133">Transmembrane helix</keyword>
<feature type="transmembrane region" description="Helical" evidence="6">
    <location>
        <begin position="549"/>
        <end position="570"/>
    </location>
</feature>
<feature type="region of interest" description="Disordered" evidence="5">
    <location>
        <begin position="589"/>
        <end position="617"/>
    </location>
</feature>
<feature type="compositionally biased region" description="Basic residues" evidence="5">
    <location>
        <begin position="36"/>
        <end position="47"/>
    </location>
</feature>
<evidence type="ECO:0000313" key="8">
    <source>
        <dbReference type="EMBL" id="KAG0663696.1"/>
    </source>
</evidence>
<keyword evidence="4 6" id="KW-0472">Membrane</keyword>
<feature type="compositionally biased region" description="Basic and acidic residues" evidence="5">
    <location>
        <begin position="93"/>
        <end position="106"/>
    </location>
</feature>
<organism evidence="8 9">
    <name type="scientific">Rhodotorula mucilaginosa</name>
    <name type="common">Yeast</name>
    <name type="synonym">Rhodotorula rubra</name>
    <dbReference type="NCBI Taxonomy" id="5537"/>
    <lineage>
        <taxon>Eukaryota</taxon>
        <taxon>Fungi</taxon>
        <taxon>Dikarya</taxon>
        <taxon>Basidiomycota</taxon>
        <taxon>Pucciniomycotina</taxon>
        <taxon>Microbotryomycetes</taxon>
        <taxon>Sporidiobolales</taxon>
        <taxon>Sporidiobolaceae</taxon>
        <taxon>Rhodotorula</taxon>
    </lineage>
</organism>
<dbReference type="InterPro" id="IPR011701">
    <property type="entry name" value="MFS"/>
</dbReference>
<feature type="transmembrane region" description="Helical" evidence="6">
    <location>
        <begin position="457"/>
        <end position="479"/>
    </location>
</feature>
<dbReference type="EMBL" id="PUHQ01000018">
    <property type="protein sequence ID" value="KAG0663696.1"/>
    <property type="molecule type" value="Genomic_DNA"/>
</dbReference>
<dbReference type="SUPFAM" id="SSF103473">
    <property type="entry name" value="MFS general substrate transporter"/>
    <property type="match status" value="1"/>
</dbReference>
<dbReference type="FunFam" id="1.20.1250.20:FF:000082">
    <property type="entry name" value="MFS multidrug transporter, putative"/>
    <property type="match status" value="1"/>
</dbReference>
<accession>A0A9P6W4Q0</accession>
<dbReference type="AlphaFoldDB" id="A0A9P6W4Q0"/>
<evidence type="ECO:0000256" key="1">
    <source>
        <dbReference type="ARBA" id="ARBA00004141"/>
    </source>
</evidence>
<evidence type="ECO:0000256" key="2">
    <source>
        <dbReference type="ARBA" id="ARBA00022692"/>
    </source>
</evidence>
<feature type="transmembrane region" description="Helical" evidence="6">
    <location>
        <begin position="271"/>
        <end position="290"/>
    </location>
</feature>
<dbReference type="PANTHER" id="PTHR23502">
    <property type="entry name" value="MAJOR FACILITATOR SUPERFAMILY"/>
    <property type="match status" value="1"/>
</dbReference>
<dbReference type="GO" id="GO:0005886">
    <property type="term" value="C:plasma membrane"/>
    <property type="evidence" value="ECO:0007669"/>
    <property type="project" value="TreeGrafter"/>
</dbReference>
<evidence type="ECO:0000256" key="4">
    <source>
        <dbReference type="ARBA" id="ARBA00023136"/>
    </source>
</evidence>
<feature type="transmembrane region" description="Helical" evidence="6">
    <location>
        <begin position="414"/>
        <end position="436"/>
    </location>
</feature>
<evidence type="ECO:0000256" key="6">
    <source>
        <dbReference type="SAM" id="Phobius"/>
    </source>
</evidence>
<keyword evidence="9" id="KW-1185">Reference proteome</keyword>
<feature type="region of interest" description="Disordered" evidence="5">
    <location>
        <begin position="1"/>
        <end position="119"/>
    </location>
</feature>
<feature type="transmembrane region" description="Helical" evidence="6">
    <location>
        <begin position="378"/>
        <end position="402"/>
    </location>
</feature>
<evidence type="ECO:0000313" key="9">
    <source>
        <dbReference type="Proteomes" id="UP000777482"/>
    </source>
</evidence>
<comment type="subcellular location">
    <subcellularLocation>
        <location evidence="1">Membrane</location>
        <topology evidence="1">Multi-pass membrane protein</topology>
    </subcellularLocation>
</comment>
<dbReference type="PANTHER" id="PTHR23502:SF45">
    <property type="entry name" value="MAJOR FACILITATOR SUPERFAMILY (MFS) PROFILE DOMAIN-CONTAINING PROTEIN"/>
    <property type="match status" value="1"/>
</dbReference>
<dbReference type="OrthoDB" id="5376138at2759"/>
<dbReference type="PROSITE" id="PS50850">
    <property type="entry name" value="MFS"/>
    <property type="match status" value="1"/>
</dbReference>
<dbReference type="Gene3D" id="1.20.1250.20">
    <property type="entry name" value="MFS general substrate transporter like domains"/>
    <property type="match status" value="1"/>
</dbReference>
<gene>
    <name evidence="8" type="ORF">C6P46_002265</name>
</gene>
<comment type="caution">
    <text evidence="8">The sequence shown here is derived from an EMBL/GenBank/DDBJ whole genome shotgun (WGS) entry which is preliminary data.</text>
</comment>
<keyword evidence="2 6" id="KW-0812">Transmembrane</keyword>
<evidence type="ECO:0000259" key="7">
    <source>
        <dbReference type="PROSITE" id="PS50850"/>
    </source>
</evidence>
<feature type="transmembrane region" description="Helical" evidence="6">
    <location>
        <begin position="243"/>
        <end position="264"/>
    </location>
</feature>
<feature type="compositionally biased region" description="Polar residues" evidence="5">
    <location>
        <begin position="607"/>
        <end position="617"/>
    </location>
</feature>
<feature type="transmembrane region" description="Helical" evidence="6">
    <location>
        <begin position="146"/>
        <end position="166"/>
    </location>
</feature>
<proteinExistence type="predicted"/>
<evidence type="ECO:0000256" key="5">
    <source>
        <dbReference type="SAM" id="MobiDB-lite"/>
    </source>
</evidence>